<comment type="caution">
    <text evidence="4">The sequence shown here is derived from an EMBL/GenBank/DDBJ whole genome shotgun (WGS) entry which is preliminary data.</text>
</comment>
<evidence type="ECO:0000313" key="4">
    <source>
        <dbReference type="EMBL" id="RIH84322.1"/>
    </source>
</evidence>
<accession>A0A399EPA7</accession>
<dbReference type="GO" id="GO:0016787">
    <property type="term" value="F:hydrolase activity"/>
    <property type="evidence" value="ECO:0007669"/>
    <property type="project" value="UniProtKB-KW"/>
</dbReference>
<dbReference type="InterPro" id="IPR027785">
    <property type="entry name" value="UvrD-like_helicase_C"/>
</dbReference>
<dbReference type="EC" id="3.6.4.12" evidence="4"/>
<dbReference type="EMBL" id="QWLA01000059">
    <property type="protein sequence ID" value="RIH84322.1"/>
    <property type="molecule type" value="Genomic_DNA"/>
</dbReference>
<protein>
    <submittedName>
        <fullName evidence="4">ATP-dependent RecD-like DNA helicase</fullName>
        <ecNumber evidence="4">3.6.4.12</ecNumber>
    </submittedName>
</protein>
<evidence type="ECO:0000313" key="5">
    <source>
        <dbReference type="Proteomes" id="UP000265341"/>
    </source>
</evidence>
<keyword evidence="5" id="KW-1185">Reference proteome</keyword>
<sequence length="440" mass="48400">MEQGLWRPEGPVVRLEGGWAGLERWVRAEEEILQAFRRPVPGTLRLAPPPGYPLTAEQRQVLALLERGSGLLTGGPGTGKSHTCAAVVAACEQARLEVLLLAPTGKAAVRLAELTGRQAHTIHARLGWDGRGFRHGPLDPLPADVVLVDEAAMADVELLRALLAALAPRTRVLLVGDADQLPPVGPGAPFQDLLRLGLPQVRLTRLQRRAQDHPVTLASYAVREGRLPPPLEQPGLHWRLDLGEEATLGAIVAEVERVWRRTGRRPQVLVPLYRGVLGIDNLNRALKERLNPAPDPAARGTLRLQGLCVSPGDPLVQTRNDYALGLANGQLMEVEHLDERGLLVRLDDGHRLRVPRRAARWLRHAYALSVHRAQGSQWPCVMLALAAGHGEFPNRELLYTALTRAQDSAWLFGDFGAYRAALERRAGLRQTWLSRLRQEG</sequence>
<dbReference type="Pfam" id="PF13604">
    <property type="entry name" value="AAA_30"/>
    <property type="match status" value="1"/>
</dbReference>
<reference evidence="4 5" key="1">
    <citation type="submission" date="2018-08" db="EMBL/GenBank/DDBJ databases">
        <title>Meiothermus roseus NBRC 110900 genome sequencing project.</title>
        <authorList>
            <person name="Da Costa M.S."/>
            <person name="Albuquerque L."/>
            <person name="Raposo P."/>
            <person name="Froufe H.J.C."/>
            <person name="Barroso C.S."/>
            <person name="Egas C."/>
        </authorList>
    </citation>
    <scope>NUCLEOTIDE SEQUENCE [LARGE SCALE GENOMIC DNA]</scope>
    <source>
        <strain evidence="4 5">NBRC 110900</strain>
    </source>
</reference>
<dbReference type="SMART" id="SM00382">
    <property type="entry name" value="AAA"/>
    <property type="match status" value="1"/>
</dbReference>
<dbReference type="PANTHER" id="PTHR43788">
    <property type="entry name" value="DNA2/NAM7 HELICASE FAMILY MEMBER"/>
    <property type="match status" value="1"/>
</dbReference>
<dbReference type="Pfam" id="PF13538">
    <property type="entry name" value="UvrD_C_2"/>
    <property type="match status" value="1"/>
</dbReference>
<keyword evidence="4" id="KW-0378">Hydrolase</keyword>
<name>A0A399EPA7_9DEIN</name>
<evidence type="ECO:0000259" key="3">
    <source>
        <dbReference type="SMART" id="SM00382"/>
    </source>
</evidence>
<dbReference type="Gene3D" id="2.30.30.940">
    <property type="match status" value="1"/>
</dbReference>
<dbReference type="CDD" id="cd17933">
    <property type="entry name" value="DEXSc_RecD-like"/>
    <property type="match status" value="1"/>
</dbReference>
<organism evidence="4 5">
    <name type="scientific">Calidithermus roseus</name>
    <dbReference type="NCBI Taxonomy" id="1644118"/>
    <lineage>
        <taxon>Bacteria</taxon>
        <taxon>Thermotogati</taxon>
        <taxon>Deinococcota</taxon>
        <taxon>Deinococci</taxon>
        <taxon>Thermales</taxon>
        <taxon>Thermaceae</taxon>
        <taxon>Calidithermus</taxon>
    </lineage>
</organism>
<dbReference type="SUPFAM" id="SSF52540">
    <property type="entry name" value="P-loop containing nucleoside triphosphate hydrolases"/>
    <property type="match status" value="1"/>
</dbReference>
<gene>
    <name evidence="4" type="primary">recD2</name>
    <name evidence="4" type="ORF">Mrose_02671</name>
</gene>
<dbReference type="Proteomes" id="UP000265341">
    <property type="component" value="Unassembled WGS sequence"/>
</dbReference>
<keyword evidence="1" id="KW-0547">Nucleotide-binding</keyword>
<dbReference type="InterPro" id="IPR003593">
    <property type="entry name" value="AAA+_ATPase"/>
</dbReference>
<dbReference type="InterPro" id="IPR027417">
    <property type="entry name" value="P-loop_NTPase"/>
</dbReference>
<evidence type="ECO:0000256" key="2">
    <source>
        <dbReference type="ARBA" id="ARBA00022840"/>
    </source>
</evidence>
<dbReference type="Gene3D" id="3.40.50.300">
    <property type="entry name" value="P-loop containing nucleotide triphosphate hydrolases"/>
    <property type="match status" value="2"/>
</dbReference>
<feature type="domain" description="AAA+ ATPase" evidence="3">
    <location>
        <begin position="66"/>
        <end position="208"/>
    </location>
</feature>
<dbReference type="GO" id="GO:0017116">
    <property type="term" value="F:single-stranded DNA helicase activity"/>
    <property type="evidence" value="ECO:0007669"/>
    <property type="project" value="TreeGrafter"/>
</dbReference>
<proteinExistence type="predicted"/>
<dbReference type="CDD" id="cd18809">
    <property type="entry name" value="SF1_C_RecD"/>
    <property type="match status" value="1"/>
</dbReference>
<keyword evidence="4" id="KW-0347">Helicase</keyword>
<dbReference type="GO" id="GO:0006310">
    <property type="term" value="P:DNA recombination"/>
    <property type="evidence" value="ECO:0007669"/>
    <property type="project" value="TreeGrafter"/>
</dbReference>
<evidence type="ECO:0000256" key="1">
    <source>
        <dbReference type="ARBA" id="ARBA00022741"/>
    </source>
</evidence>
<dbReference type="GO" id="GO:0005524">
    <property type="term" value="F:ATP binding"/>
    <property type="evidence" value="ECO:0007669"/>
    <property type="project" value="UniProtKB-KW"/>
</dbReference>
<dbReference type="PANTHER" id="PTHR43788:SF6">
    <property type="entry name" value="DNA HELICASE B"/>
    <property type="match status" value="1"/>
</dbReference>
<dbReference type="GO" id="GO:0009338">
    <property type="term" value="C:exodeoxyribonuclease V complex"/>
    <property type="evidence" value="ECO:0007669"/>
    <property type="project" value="TreeGrafter"/>
</dbReference>
<dbReference type="AlphaFoldDB" id="A0A399EPA7"/>
<dbReference type="InterPro" id="IPR050534">
    <property type="entry name" value="Coronavir_polyprotein_1ab"/>
</dbReference>
<keyword evidence="2" id="KW-0067">ATP-binding</keyword>